<evidence type="ECO:0000313" key="12">
    <source>
        <dbReference type="EMBL" id="QSX35634.1"/>
    </source>
</evidence>
<evidence type="ECO:0000256" key="1">
    <source>
        <dbReference type="ARBA" id="ARBA00004711"/>
    </source>
</evidence>
<keyword evidence="9" id="KW-0378">Hydrolase</keyword>
<accession>A0ABX7QW04</accession>
<sequence length="778" mass="84627">MKAISLHVGGIVQGVGFRPHVYRLARELALRGHVLNDASGVHIDLYGEPTQLARFIEQLRHCPPPLARIDFIHESPLPMPPWPPQDFEIRSSQADDKATVLMSADKSSCEACLAEIRDPEDRHFDYPFTNCTHCGPRYSLIRALPYDRVNTSMAAFAMCPECEGEYRDPMDRRYHAQPVSCPHCGPHLSLLSVSGEVLCDDSSRAMDLTADMLASGNILAIKGLGGFHLVCDARNADAVALLRQRKHRPAKPLAVMVPDLDCAKQLAIGSQEEWQLLCSREKPIVLLHKQPQQSLVCEAVAPGIDRLGLFLPYTPLHQLLLARCGFPLVATSANQSGDPIITDSEQVLARLAKVVDAVLDHNRPIVNGCDDSVVQWAGGQMQVIRLARGYAPLCLESRLDSQRETDGDWLAVGPQQKNTLALNLGSHLFLSPHIGDLFSVEAEAYFERTLATFQRLYSIAPAGIACDRHPDYSSSRWAHARAQAGQGLLPVQHHHAHVLATMAANDISSPVLGFCFDGSGLGDDGEIWGGEVLLCRPSGYRRLAHVRSFAVTGGDKVATEPWRVLLGLLADELVDDSIHTLKLPALERLGELQRANLLRLTRSSRLKCSSMGRLFDAAAALLGFEGPILFEGQAGLYLEALAAKSQHKNGSSNSLRLAITPDDKGFVLDGHGLILAMIDALRAGTDVSADRLKADLARQFILALSRAVLELADHYPDLPVVLSGGVFQNRTLADACVAGLQQRGRTLLPWGQVPVNDGGIALGQLWAALHGNKGESLT</sequence>
<dbReference type="PROSITE" id="PS00150">
    <property type="entry name" value="ACYLPHOSPHATASE_1"/>
    <property type="match status" value="1"/>
</dbReference>
<dbReference type="SUPFAM" id="SSF55821">
    <property type="entry name" value="YrdC/RibB"/>
    <property type="match status" value="1"/>
</dbReference>
<dbReference type="InterPro" id="IPR055128">
    <property type="entry name" value="HypF_C_2"/>
</dbReference>
<protein>
    <recommendedName>
        <fullName evidence="8">Carbamoyltransferase HypF</fullName>
        <ecNumber evidence="8">6.2.-.-</ecNumber>
    </recommendedName>
</protein>
<evidence type="ECO:0000256" key="4">
    <source>
        <dbReference type="ARBA" id="ARBA00022723"/>
    </source>
</evidence>
<keyword evidence="3" id="KW-0436">Ligase</keyword>
<dbReference type="Pfam" id="PF07503">
    <property type="entry name" value="zf-HYPF"/>
    <property type="match status" value="2"/>
</dbReference>
<comment type="similarity">
    <text evidence="2 8">Belongs to the carbamoyltransferase HypF family.</text>
</comment>
<dbReference type="PANTHER" id="PTHR42959:SF1">
    <property type="entry name" value="CARBAMOYLTRANSFERASE HYPF"/>
    <property type="match status" value="1"/>
</dbReference>
<dbReference type="Pfam" id="PF01300">
    <property type="entry name" value="Sua5_yciO_yrdC"/>
    <property type="match status" value="1"/>
</dbReference>
<dbReference type="PROSITE" id="PS51160">
    <property type="entry name" value="ACYLPHOSPHATASE_3"/>
    <property type="match status" value="1"/>
</dbReference>
<gene>
    <name evidence="12" type="primary">hypF</name>
    <name evidence="12" type="ORF">JYB85_09520</name>
</gene>
<feature type="active site" evidence="9">
    <location>
        <position position="36"/>
    </location>
</feature>
<evidence type="ECO:0000256" key="2">
    <source>
        <dbReference type="ARBA" id="ARBA00008097"/>
    </source>
</evidence>
<comment type="pathway">
    <text evidence="1 8">Protein modification; [NiFe] hydrogenase maturation.</text>
</comment>
<dbReference type="InterPro" id="IPR017945">
    <property type="entry name" value="DHBP_synth_RibB-like_a/b_dom"/>
</dbReference>
<dbReference type="Gene3D" id="3.30.420.360">
    <property type="match status" value="1"/>
</dbReference>
<dbReference type="Gene3D" id="3.90.870.50">
    <property type="match status" value="1"/>
</dbReference>
<dbReference type="InterPro" id="IPR011125">
    <property type="entry name" value="Znf_HypF"/>
</dbReference>
<feature type="domain" description="YrdC-like" evidence="11">
    <location>
        <begin position="203"/>
        <end position="389"/>
    </location>
</feature>
<dbReference type="Pfam" id="PF22521">
    <property type="entry name" value="HypF_C_2"/>
    <property type="match status" value="1"/>
</dbReference>
<dbReference type="InterPro" id="IPR004421">
    <property type="entry name" value="Carbamoyltransferase_HypF"/>
</dbReference>
<dbReference type="Gene3D" id="3.30.420.40">
    <property type="match status" value="1"/>
</dbReference>
<evidence type="ECO:0000259" key="10">
    <source>
        <dbReference type="PROSITE" id="PS51160"/>
    </source>
</evidence>
<dbReference type="EC" id="6.2.-.-" evidence="8"/>
<dbReference type="PIRSF" id="PIRSF006256">
    <property type="entry name" value="CMPcnvr_hdrg_mat"/>
    <property type="match status" value="1"/>
</dbReference>
<evidence type="ECO:0000259" key="11">
    <source>
        <dbReference type="PROSITE" id="PS51163"/>
    </source>
</evidence>
<feature type="active site" evidence="9">
    <location>
        <position position="18"/>
    </location>
</feature>
<name>A0ABX7QW04_9GAMM</name>
<dbReference type="EMBL" id="CP071502">
    <property type="protein sequence ID" value="QSX35634.1"/>
    <property type="molecule type" value="Genomic_DNA"/>
</dbReference>
<evidence type="ECO:0000256" key="3">
    <source>
        <dbReference type="ARBA" id="ARBA00022598"/>
    </source>
</evidence>
<dbReference type="NCBIfam" id="TIGR00143">
    <property type="entry name" value="hypF"/>
    <property type="match status" value="1"/>
</dbReference>
<organism evidence="12 13">
    <name type="scientific">Shewanella sedimentimangrovi</name>
    <dbReference type="NCBI Taxonomy" id="2814293"/>
    <lineage>
        <taxon>Bacteria</taxon>
        <taxon>Pseudomonadati</taxon>
        <taxon>Pseudomonadota</taxon>
        <taxon>Gammaproteobacteria</taxon>
        <taxon>Alteromonadales</taxon>
        <taxon>Shewanellaceae</taxon>
        <taxon>Shewanella</taxon>
    </lineage>
</organism>
<feature type="domain" description="Acylphosphatase-like" evidence="10">
    <location>
        <begin position="3"/>
        <end position="91"/>
    </location>
</feature>
<dbReference type="RefSeq" id="WP_207379128.1">
    <property type="nucleotide sequence ID" value="NZ_CP071502.1"/>
</dbReference>
<keyword evidence="5" id="KW-0863">Zinc-finger</keyword>
<dbReference type="SUPFAM" id="SSF54975">
    <property type="entry name" value="Acylphosphatase/BLUF domain-like"/>
    <property type="match status" value="1"/>
</dbReference>
<evidence type="ECO:0000256" key="9">
    <source>
        <dbReference type="PROSITE-ProRule" id="PRU00520"/>
    </source>
</evidence>
<proteinExistence type="inferred from homology"/>
<dbReference type="InterPro" id="IPR036046">
    <property type="entry name" value="Acylphosphatase-like_dom_sf"/>
</dbReference>
<evidence type="ECO:0000256" key="5">
    <source>
        <dbReference type="ARBA" id="ARBA00022771"/>
    </source>
</evidence>
<comment type="catalytic activity">
    <reaction evidence="7 8">
        <text>C-terminal L-cysteinyl-[HypE protein] + carbamoyl phosphate + ATP + H2O = C-terminal S-carboxamide-L-cysteinyl-[HypE protein] + AMP + phosphate + diphosphate + H(+)</text>
        <dbReference type="Rhea" id="RHEA:55636"/>
        <dbReference type="Rhea" id="RHEA-COMP:14247"/>
        <dbReference type="Rhea" id="RHEA-COMP:14392"/>
        <dbReference type="ChEBI" id="CHEBI:15377"/>
        <dbReference type="ChEBI" id="CHEBI:15378"/>
        <dbReference type="ChEBI" id="CHEBI:30616"/>
        <dbReference type="ChEBI" id="CHEBI:33019"/>
        <dbReference type="ChEBI" id="CHEBI:43474"/>
        <dbReference type="ChEBI" id="CHEBI:58228"/>
        <dbReference type="ChEBI" id="CHEBI:76913"/>
        <dbReference type="ChEBI" id="CHEBI:139126"/>
        <dbReference type="ChEBI" id="CHEBI:456215"/>
    </reaction>
</comment>
<evidence type="ECO:0000313" key="13">
    <source>
        <dbReference type="Proteomes" id="UP000663207"/>
    </source>
</evidence>
<dbReference type="Proteomes" id="UP000663207">
    <property type="component" value="Chromosome"/>
</dbReference>
<evidence type="ECO:0000256" key="8">
    <source>
        <dbReference type="PIRNR" id="PIRNR006256"/>
    </source>
</evidence>
<dbReference type="InterPro" id="IPR006070">
    <property type="entry name" value="Sua5-like_dom"/>
</dbReference>
<keyword evidence="4" id="KW-0479">Metal-binding</keyword>
<dbReference type="PANTHER" id="PTHR42959">
    <property type="entry name" value="CARBAMOYLTRANSFERASE"/>
    <property type="match status" value="1"/>
</dbReference>
<dbReference type="PROSITE" id="PS51163">
    <property type="entry name" value="YRDC"/>
    <property type="match status" value="1"/>
</dbReference>
<dbReference type="InterPro" id="IPR041440">
    <property type="entry name" value="HypF_C"/>
</dbReference>
<keyword evidence="13" id="KW-1185">Reference proteome</keyword>
<keyword evidence="6" id="KW-0862">Zinc</keyword>
<dbReference type="InterPro" id="IPR001792">
    <property type="entry name" value="Acylphosphatase-like_dom"/>
</dbReference>
<dbReference type="InterPro" id="IPR051060">
    <property type="entry name" value="Carbamoyltrans_HypF-like"/>
</dbReference>
<comment type="catalytic activity">
    <reaction evidence="9">
        <text>an acyl phosphate + H2O = a carboxylate + phosphate + H(+)</text>
        <dbReference type="Rhea" id="RHEA:14965"/>
        <dbReference type="ChEBI" id="CHEBI:15377"/>
        <dbReference type="ChEBI" id="CHEBI:15378"/>
        <dbReference type="ChEBI" id="CHEBI:29067"/>
        <dbReference type="ChEBI" id="CHEBI:43474"/>
        <dbReference type="ChEBI" id="CHEBI:59918"/>
        <dbReference type="EC" id="3.6.1.7"/>
    </reaction>
</comment>
<evidence type="ECO:0000256" key="7">
    <source>
        <dbReference type="ARBA" id="ARBA00048220"/>
    </source>
</evidence>
<dbReference type="Pfam" id="PF17788">
    <property type="entry name" value="HypF_C"/>
    <property type="match status" value="1"/>
</dbReference>
<reference evidence="12 13" key="1">
    <citation type="submission" date="2021-03" db="EMBL/GenBank/DDBJ databases">
        <title>Novel species identification of genus Shewanella.</title>
        <authorList>
            <person name="Liu G."/>
            <person name="Zhang Q."/>
        </authorList>
    </citation>
    <scope>NUCLEOTIDE SEQUENCE [LARGE SCALE GENOMIC DNA]</scope>
    <source>
        <strain evidence="12 13">FJAT-52962</strain>
    </source>
</reference>
<dbReference type="InterPro" id="IPR017968">
    <property type="entry name" value="Acylphosphatase_CS"/>
</dbReference>
<comment type="function">
    <text evidence="8">Involved in the maturation of [NiFe] hydrogenases. Along with HypE, it catalyzes the synthesis of the CN ligands of the active site iron of [NiFe]-hydrogenases. HypF functions as a carbamoyl transferase using carbamoylphosphate as a substrate and transferring the carboxamido moiety in an ATP-dependent reaction to the thiolate of the C-terminal cysteine of HypE yielding a protein-S-carboxamide.</text>
</comment>
<evidence type="ECO:0000256" key="6">
    <source>
        <dbReference type="ARBA" id="ARBA00022833"/>
    </source>
</evidence>
<dbReference type="Pfam" id="PF00708">
    <property type="entry name" value="Acylphosphatase"/>
    <property type="match status" value="1"/>
</dbReference>
<dbReference type="Gene3D" id="3.30.110.120">
    <property type="match status" value="1"/>
</dbReference>